<dbReference type="Pfam" id="PF12843">
    <property type="entry name" value="QSregVF_b"/>
    <property type="match status" value="1"/>
</dbReference>
<keyword evidence="2" id="KW-1185">Reference proteome</keyword>
<name>A0A1A8THS5_9GAMM</name>
<dbReference type="STRING" id="295068.MAQ5080_02207"/>
<gene>
    <name evidence="1" type="ORF">MAQ5080_02207</name>
</gene>
<dbReference type="EMBL" id="FLOC01000012">
    <property type="protein sequence ID" value="SBS32255.1"/>
    <property type="molecule type" value="Genomic_DNA"/>
</dbReference>
<evidence type="ECO:0000313" key="1">
    <source>
        <dbReference type="EMBL" id="SBS32255.1"/>
    </source>
</evidence>
<dbReference type="AlphaFoldDB" id="A0A1A8THS5"/>
<organism evidence="1 2">
    <name type="scientific">Marinomonas aquimarina</name>
    <dbReference type="NCBI Taxonomy" id="295068"/>
    <lineage>
        <taxon>Bacteria</taxon>
        <taxon>Pseudomonadati</taxon>
        <taxon>Pseudomonadota</taxon>
        <taxon>Gammaproteobacteria</taxon>
        <taxon>Oceanospirillales</taxon>
        <taxon>Oceanospirillaceae</taxon>
        <taxon>Marinomonas</taxon>
    </lineage>
</organism>
<protein>
    <recommendedName>
        <fullName evidence="3">DNA polymerase III subunit epsilon</fullName>
    </recommendedName>
</protein>
<reference evidence="1 2" key="1">
    <citation type="submission" date="2016-06" db="EMBL/GenBank/DDBJ databases">
        <authorList>
            <person name="Kjaerup R.B."/>
            <person name="Dalgaard T.S."/>
            <person name="Juul-Madsen H.R."/>
        </authorList>
    </citation>
    <scope>NUCLEOTIDE SEQUENCE [LARGE SCALE GENOMIC DNA]</scope>
    <source>
        <strain evidence="1 2">CECT 5080</strain>
    </source>
</reference>
<evidence type="ECO:0008006" key="3">
    <source>
        <dbReference type="Google" id="ProtNLM"/>
    </source>
</evidence>
<dbReference type="InterPro" id="IPR024530">
    <property type="entry name" value="QSregVF_b"/>
</dbReference>
<accession>A0A1A8THS5</accession>
<dbReference type="Proteomes" id="UP000092627">
    <property type="component" value="Unassembled WGS sequence"/>
</dbReference>
<proteinExistence type="predicted"/>
<sequence>MRACLGMVVVMIEKQDLLDIARQTMPFGKYEGRLIVDLPEEYLLWFNHKGWPEGKLGRWLQLALEVKVNGLEKIVEPLKLPEAPKPKQPKVQIRFDDMD</sequence>
<evidence type="ECO:0000313" key="2">
    <source>
        <dbReference type="Proteomes" id="UP000092627"/>
    </source>
</evidence>